<dbReference type="OrthoDB" id="5198389at2"/>
<dbReference type="RefSeq" id="WP_106179169.1">
    <property type="nucleotide sequence ID" value="NZ_PVNH01000005.1"/>
</dbReference>
<keyword evidence="3" id="KW-1185">Reference proteome</keyword>
<feature type="transmembrane region" description="Helical" evidence="1">
    <location>
        <begin position="6"/>
        <end position="26"/>
    </location>
</feature>
<dbReference type="AlphaFoldDB" id="A0A2T0LV06"/>
<keyword evidence="1" id="KW-1133">Transmembrane helix</keyword>
<protein>
    <submittedName>
        <fullName evidence="2">Uncharacterized protein</fullName>
    </submittedName>
</protein>
<reference evidence="2 3" key="1">
    <citation type="submission" date="2018-03" db="EMBL/GenBank/DDBJ databases">
        <title>Genomic Encyclopedia of Type Strains, Phase III (KMG-III): the genomes of soil and plant-associated and newly described type strains.</title>
        <authorList>
            <person name="Whitman W."/>
        </authorList>
    </citation>
    <scope>NUCLEOTIDE SEQUENCE [LARGE SCALE GENOMIC DNA]</scope>
    <source>
        <strain evidence="2 3">CGMCC 4.7125</strain>
    </source>
</reference>
<keyword evidence="1" id="KW-0812">Transmembrane</keyword>
<keyword evidence="1" id="KW-0472">Membrane</keyword>
<organism evidence="2 3">
    <name type="scientific">Prauserella shujinwangii</name>
    <dbReference type="NCBI Taxonomy" id="1453103"/>
    <lineage>
        <taxon>Bacteria</taxon>
        <taxon>Bacillati</taxon>
        <taxon>Actinomycetota</taxon>
        <taxon>Actinomycetes</taxon>
        <taxon>Pseudonocardiales</taxon>
        <taxon>Pseudonocardiaceae</taxon>
        <taxon>Prauserella</taxon>
    </lineage>
</organism>
<dbReference type="Proteomes" id="UP000238362">
    <property type="component" value="Unassembled WGS sequence"/>
</dbReference>
<name>A0A2T0LV06_9PSEU</name>
<gene>
    <name evidence="2" type="ORF">B0I33_105260</name>
</gene>
<dbReference type="EMBL" id="PVNH01000005">
    <property type="protein sequence ID" value="PRX47680.1"/>
    <property type="molecule type" value="Genomic_DNA"/>
</dbReference>
<evidence type="ECO:0000313" key="3">
    <source>
        <dbReference type="Proteomes" id="UP000238362"/>
    </source>
</evidence>
<evidence type="ECO:0000313" key="2">
    <source>
        <dbReference type="EMBL" id="PRX47680.1"/>
    </source>
</evidence>
<evidence type="ECO:0000256" key="1">
    <source>
        <dbReference type="SAM" id="Phobius"/>
    </source>
</evidence>
<accession>A0A2T0LV06</accession>
<proteinExistence type="predicted"/>
<sequence length="123" mass="13382">MVGNVLIYLAVVIAPTATCWVILMLPRLVAAARRRRAPEPQGPPVERLAADLRRVRHSLATLPPNAPMVRRRATGEAYDALLAQACRAVGVAHRLDAVPEGIDRELERLRVEEALRGAGLAIP</sequence>
<comment type="caution">
    <text evidence="2">The sequence shown here is derived from an EMBL/GenBank/DDBJ whole genome shotgun (WGS) entry which is preliminary data.</text>
</comment>